<organism evidence="2 3">
    <name type="scientific">Trichoglossum hirsutum</name>
    <dbReference type="NCBI Taxonomy" id="265104"/>
    <lineage>
        <taxon>Eukaryota</taxon>
        <taxon>Fungi</taxon>
        <taxon>Dikarya</taxon>
        <taxon>Ascomycota</taxon>
        <taxon>Pezizomycotina</taxon>
        <taxon>Geoglossomycetes</taxon>
        <taxon>Geoglossales</taxon>
        <taxon>Geoglossaceae</taxon>
        <taxon>Trichoglossum</taxon>
    </lineage>
</organism>
<dbReference type="AlphaFoldDB" id="A0A9P8LCF8"/>
<protein>
    <submittedName>
        <fullName evidence="2">Uncharacterized protein</fullName>
    </submittedName>
</protein>
<name>A0A9P8LCF8_9PEZI</name>
<evidence type="ECO:0000313" key="2">
    <source>
        <dbReference type="EMBL" id="KAH0559713.1"/>
    </source>
</evidence>
<evidence type="ECO:0000256" key="1">
    <source>
        <dbReference type="SAM" id="MobiDB-lite"/>
    </source>
</evidence>
<dbReference type="EMBL" id="JAGHQM010000537">
    <property type="protein sequence ID" value="KAH0559713.1"/>
    <property type="molecule type" value="Genomic_DNA"/>
</dbReference>
<proteinExistence type="predicted"/>
<comment type="caution">
    <text evidence="2">The sequence shown here is derived from an EMBL/GenBank/DDBJ whole genome shotgun (WGS) entry which is preliminary data.</text>
</comment>
<evidence type="ECO:0000313" key="3">
    <source>
        <dbReference type="Proteomes" id="UP000750711"/>
    </source>
</evidence>
<sequence length="151" mass="14660">MPQTATVPLTHTSAPGSGQSGPRDNKRHTVDAGAQEALLGLVEGHVGDEPLVPGAEGAVEGGDELAVQQVPGVDAAVLAAADDVGVGEGEAGAHAVVGVAVGGVGLEEGAVGAVEETHGGVEGRDEHGGGGGGQEGGCYRVCGRAESYVYM</sequence>
<feature type="region of interest" description="Disordered" evidence="1">
    <location>
        <begin position="1"/>
        <end position="27"/>
    </location>
</feature>
<dbReference type="Proteomes" id="UP000750711">
    <property type="component" value="Unassembled WGS sequence"/>
</dbReference>
<accession>A0A9P8LCF8</accession>
<keyword evidence="3" id="KW-1185">Reference proteome</keyword>
<gene>
    <name evidence="2" type="ORF">GP486_003774</name>
</gene>
<feature type="compositionally biased region" description="Polar residues" evidence="1">
    <location>
        <begin position="1"/>
        <end position="22"/>
    </location>
</feature>
<reference evidence="2" key="1">
    <citation type="submission" date="2021-03" db="EMBL/GenBank/DDBJ databases">
        <title>Comparative genomics and phylogenomic investigation of the class Geoglossomycetes provide insights into ecological specialization and systematics.</title>
        <authorList>
            <person name="Melie T."/>
            <person name="Pirro S."/>
            <person name="Miller A.N."/>
            <person name="Quandt A."/>
        </authorList>
    </citation>
    <scope>NUCLEOTIDE SEQUENCE</scope>
    <source>
        <strain evidence="2">CAQ_001_2017</strain>
    </source>
</reference>